<evidence type="ECO:0000256" key="1">
    <source>
        <dbReference type="ARBA" id="ARBA00023015"/>
    </source>
</evidence>
<organism evidence="5 6">
    <name type="scientific">Corynebacterium phoceense</name>
    <dbReference type="NCBI Taxonomy" id="1686286"/>
    <lineage>
        <taxon>Bacteria</taxon>
        <taxon>Bacillati</taxon>
        <taxon>Actinomycetota</taxon>
        <taxon>Actinomycetes</taxon>
        <taxon>Mycobacteriales</taxon>
        <taxon>Corynebacteriaceae</taxon>
        <taxon>Corynebacterium</taxon>
    </lineage>
</organism>
<dbReference type="InterPro" id="IPR036388">
    <property type="entry name" value="WH-like_DNA-bd_sf"/>
</dbReference>
<accession>A0A540R8V7</accession>
<protein>
    <submittedName>
        <fullName evidence="5">GntR family transcriptional regulator</fullName>
    </submittedName>
</protein>
<dbReference type="InterPro" id="IPR000524">
    <property type="entry name" value="Tscrpt_reg_HTH_GntR"/>
</dbReference>
<evidence type="ECO:0000256" key="2">
    <source>
        <dbReference type="ARBA" id="ARBA00023125"/>
    </source>
</evidence>
<dbReference type="SUPFAM" id="SSF48008">
    <property type="entry name" value="GntR ligand-binding domain-like"/>
    <property type="match status" value="1"/>
</dbReference>
<evidence type="ECO:0000313" key="5">
    <source>
        <dbReference type="EMBL" id="TQE44179.1"/>
    </source>
</evidence>
<dbReference type="Gene3D" id="1.10.10.10">
    <property type="entry name" value="Winged helix-like DNA-binding domain superfamily/Winged helix DNA-binding domain"/>
    <property type="match status" value="1"/>
</dbReference>
<dbReference type="Gene3D" id="1.20.120.530">
    <property type="entry name" value="GntR ligand-binding domain-like"/>
    <property type="match status" value="1"/>
</dbReference>
<dbReference type="SMART" id="SM00345">
    <property type="entry name" value="HTH_GNTR"/>
    <property type="match status" value="1"/>
</dbReference>
<dbReference type="AlphaFoldDB" id="A0A540R8V7"/>
<dbReference type="PROSITE" id="PS50949">
    <property type="entry name" value="HTH_GNTR"/>
    <property type="match status" value="1"/>
</dbReference>
<dbReference type="InterPro" id="IPR036390">
    <property type="entry name" value="WH_DNA-bd_sf"/>
</dbReference>
<dbReference type="PANTHER" id="PTHR43537">
    <property type="entry name" value="TRANSCRIPTIONAL REGULATOR, GNTR FAMILY"/>
    <property type="match status" value="1"/>
</dbReference>
<keyword evidence="3" id="KW-0804">Transcription</keyword>
<dbReference type="PANTHER" id="PTHR43537:SF45">
    <property type="entry name" value="GNTR FAMILY REGULATORY PROTEIN"/>
    <property type="match status" value="1"/>
</dbReference>
<evidence type="ECO:0000256" key="3">
    <source>
        <dbReference type="ARBA" id="ARBA00023163"/>
    </source>
</evidence>
<evidence type="ECO:0000259" key="4">
    <source>
        <dbReference type="PROSITE" id="PS50949"/>
    </source>
</evidence>
<proteinExistence type="predicted"/>
<sequence length="205" mass="22399">MLADTVTSALREAISDGEFEPGQQLSEIRAAERFDCSRNTLREAFAMLGAQGLVHRKPNRGVFLAVPDAEFVRDLYLARAALEPAGVRWGTFDDPGALVTLTASAREHLDEPGHAMVSNINQRFHRALVASLGSVSLDREMSNLLARMRLSFLRVIPRYPDLHASHIDGNVELATLIAEGKREDAAELSRATLLGTLDKILAVLG</sequence>
<dbReference type="GO" id="GO:0003700">
    <property type="term" value="F:DNA-binding transcription factor activity"/>
    <property type="evidence" value="ECO:0007669"/>
    <property type="project" value="InterPro"/>
</dbReference>
<keyword evidence="6" id="KW-1185">Reference proteome</keyword>
<keyword evidence="1" id="KW-0805">Transcription regulation</keyword>
<dbReference type="InterPro" id="IPR008920">
    <property type="entry name" value="TF_FadR/GntR_C"/>
</dbReference>
<gene>
    <name evidence="5" type="ORF">EJK80_03345</name>
</gene>
<reference evidence="5 6" key="1">
    <citation type="submission" date="2019-06" db="EMBL/GenBank/DDBJ databases">
        <title>Draft genome of C. phoceense Strain 272.</title>
        <authorList>
            <person name="Pacheco L.G.C."/>
            <person name="Barberis C.M."/>
            <person name="Almuzara M.N."/>
            <person name="Traglia G.M."/>
            <person name="Santos C.S."/>
            <person name="Rocha D.J.P.G."/>
            <person name="Aguiar E.R.G.R."/>
            <person name="Vay C.A."/>
        </authorList>
    </citation>
    <scope>NUCLEOTIDE SEQUENCE [LARGE SCALE GENOMIC DNA]</scope>
    <source>
        <strain evidence="5 6">272</strain>
    </source>
</reference>
<dbReference type="SUPFAM" id="SSF46785">
    <property type="entry name" value="Winged helix' DNA-binding domain"/>
    <property type="match status" value="1"/>
</dbReference>
<feature type="domain" description="HTH gntR-type" evidence="4">
    <location>
        <begin position="1"/>
        <end position="67"/>
    </location>
</feature>
<dbReference type="Pfam" id="PF00392">
    <property type="entry name" value="GntR"/>
    <property type="match status" value="1"/>
</dbReference>
<dbReference type="Pfam" id="PF07729">
    <property type="entry name" value="FCD"/>
    <property type="match status" value="1"/>
</dbReference>
<keyword evidence="2" id="KW-0238">DNA-binding</keyword>
<dbReference type="Proteomes" id="UP000318080">
    <property type="component" value="Unassembled WGS sequence"/>
</dbReference>
<dbReference type="RefSeq" id="WP_141628617.1">
    <property type="nucleotide sequence ID" value="NZ_VHIR01000003.1"/>
</dbReference>
<name>A0A540R8V7_9CORY</name>
<dbReference type="EMBL" id="VHIR01000003">
    <property type="protein sequence ID" value="TQE44179.1"/>
    <property type="molecule type" value="Genomic_DNA"/>
</dbReference>
<dbReference type="InterPro" id="IPR011711">
    <property type="entry name" value="GntR_C"/>
</dbReference>
<evidence type="ECO:0000313" key="6">
    <source>
        <dbReference type="Proteomes" id="UP000318080"/>
    </source>
</evidence>
<dbReference type="GO" id="GO:0003677">
    <property type="term" value="F:DNA binding"/>
    <property type="evidence" value="ECO:0007669"/>
    <property type="project" value="UniProtKB-KW"/>
</dbReference>
<dbReference type="STRING" id="1686286.GCA_900092335_01209"/>
<dbReference type="CDD" id="cd07377">
    <property type="entry name" value="WHTH_GntR"/>
    <property type="match status" value="1"/>
</dbReference>
<comment type="caution">
    <text evidence="5">The sequence shown here is derived from an EMBL/GenBank/DDBJ whole genome shotgun (WGS) entry which is preliminary data.</text>
</comment>